<organism evidence="1 2">
    <name type="scientific">Limobrevibacterium gyesilva</name>
    <dbReference type="NCBI Taxonomy" id="2991712"/>
    <lineage>
        <taxon>Bacteria</taxon>
        <taxon>Pseudomonadati</taxon>
        <taxon>Pseudomonadota</taxon>
        <taxon>Alphaproteobacteria</taxon>
        <taxon>Acetobacterales</taxon>
        <taxon>Acetobacteraceae</taxon>
        <taxon>Limobrevibacterium</taxon>
    </lineage>
</organism>
<dbReference type="EMBL" id="JAPDNT010000022">
    <property type="protein sequence ID" value="MCW3476677.1"/>
    <property type="molecule type" value="Genomic_DNA"/>
</dbReference>
<protein>
    <submittedName>
        <fullName evidence="1">Uncharacterized protein</fullName>
    </submittedName>
</protein>
<dbReference type="AlphaFoldDB" id="A0AA41YQE7"/>
<accession>A0AA41YQE7</accession>
<keyword evidence="2" id="KW-1185">Reference proteome</keyword>
<reference evidence="1" key="1">
    <citation type="submission" date="2022-09" db="EMBL/GenBank/DDBJ databases">
        <title>Rhodovastum sp. nov. RN2-1 isolated from soil in Seongnam, South Korea.</title>
        <authorList>
            <person name="Le N.T."/>
        </authorList>
    </citation>
    <scope>NUCLEOTIDE SEQUENCE</scope>
    <source>
        <strain evidence="1">RN2-1</strain>
    </source>
</reference>
<reference evidence="1" key="2">
    <citation type="submission" date="2022-10" db="EMBL/GenBank/DDBJ databases">
        <authorList>
            <person name="Trinh H.N."/>
        </authorList>
    </citation>
    <scope>NUCLEOTIDE SEQUENCE</scope>
    <source>
        <strain evidence="1">RN2-1</strain>
    </source>
</reference>
<comment type="caution">
    <text evidence="1">The sequence shown here is derived from an EMBL/GenBank/DDBJ whole genome shotgun (WGS) entry which is preliminary data.</text>
</comment>
<evidence type="ECO:0000313" key="1">
    <source>
        <dbReference type="EMBL" id="MCW3476677.1"/>
    </source>
</evidence>
<dbReference type="RefSeq" id="WP_264715496.1">
    <property type="nucleotide sequence ID" value="NZ_JAPDNT010000022.1"/>
</dbReference>
<proteinExistence type="predicted"/>
<gene>
    <name evidence="1" type="ORF">OL599_19105</name>
</gene>
<dbReference type="Proteomes" id="UP001165679">
    <property type="component" value="Unassembled WGS sequence"/>
</dbReference>
<sequence length="183" mass="18500">MAALPPLASPAYAQAAGMAGVGQSEVIAFRANVNAVDMNARTITLTGPRGNAFTFKVGDAVQNLAQVKPGDNVIAHIFSSRTFVLSPPGATLPPNSLTLAGAGAPTGSLPAGMVASRLVVTGLVVSVDTANHTLQLVDPQGGPVRTVNVVTPQVQQAMGMVKPGDTITAVIDDVLLAQLEPAT</sequence>
<name>A0AA41YQE7_9PROT</name>
<evidence type="ECO:0000313" key="2">
    <source>
        <dbReference type="Proteomes" id="UP001165679"/>
    </source>
</evidence>